<keyword evidence="4" id="KW-0238">DNA-binding</keyword>
<dbReference type="GO" id="GO:0003677">
    <property type="term" value="F:DNA binding"/>
    <property type="evidence" value="ECO:0007669"/>
    <property type="project" value="UniProtKB-KW"/>
</dbReference>
<feature type="domain" description="RNA polymerase sigma-70 region 2" evidence="6">
    <location>
        <begin position="26"/>
        <end position="89"/>
    </location>
</feature>
<proteinExistence type="inferred from homology"/>
<dbReference type="AlphaFoldDB" id="A0A0X3AND8"/>
<dbReference type="GO" id="GO:0016987">
    <property type="term" value="F:sigma factor activity"/>
    <property type="evidence" value="ECO:0007669"/>
    <property type="project" value="UniProtKB-KW"/>
</dbReference>
<keyword evidence="2" id="KW-0805">Transcription regulation</keyword>
<dbReference type="PANTHER" id="PTHR43133:SF8">
    <property type="entry name" value="RNA POLYMERASE SIGMA FACTOR HI_1459-RELATED"/>
    <property type="match status" value="1"/>
</dbReference>
<evidence type="ECO:0000256" key="5">
    <source>
        <dbReference type="ARBA" id="ARBA00023163"/>
    </source>
</evidence>
<evidence type="ECO:0000259" key="7">
    <source>
        <dbReference type="Pfam" id="PF08281"/>
    </source>
</evidence>
<comment type="similarity">
    <text evidence="1">Belongs to the sigma-70 factor family. ECF subfamily.</text>
</comment>
<evidence type="ECO:0000259" key="6">
    <source>
        <dbReference type="Pfam" id="PF04542"/>
    </source>
</evidence>
<keyword evidence="3" id="KW-0731">Sigma factor</keyword>
<dbReference type="Gene3D" id="1.10.1740.10">
    <property type="match status" value="1"/>
</dbReference>
<dbReference type="InterPro" id="IPR013249">
    <property type="entry name" value="RNA_pol_sigma70_r4_t2"/>
</dbReference>
<dbReference type="InterPro" id="IPR007627">
    <property type="entry name" value="RNA_pol_sigma70_r2"/>
</dbReference>
<evidence type="ECO:0000256" key="4">
    <source>
        <dbReference type="ARBA" id="ARBA00023125"/>
    </source>
</evidence>
<dbReference type="GO" id="GO:0006352">
    <property type="term" value="P:DNA-templated transcription initiation"/>
    <property type="evidence" value="ECO:0007669"/>
    <property type="project" value="InterPro"/>
</dbReference>
<dbReference type="InterPro" id="IPR013325">
    <property type="entry name" value="RNA_pol_sigma_r2"/>
</dbReference>
<dbReference type="Pfam" id="PF04542">
    <property type="entry name" value="Sigma70_r2"/>
    <property type="match status" value="1"/>
</dbReference>
<protein>
    <submittedName>
        <fullName evidence="8">RNA polymerase sigma-70 factor, ECF subfamily</fullName>
    </submittedName>
</protein>
<dbReference type="Proteomes" id="UP000182761">
    <property type="component" value="Unassembled WGS sequence"/>
</dbReference>
<evidence type="ECO:0000313" key="9">
    <source>
        <dbReference type="Proteomes" id="UP000182761"/>
    </source>
</evidence>
<dbReference type="STRING" id="1586267.GCA_001418685_01522"/>
<reference evidence="8 9" key="1">
    <citation type="submission" date="2016-01" db="EMBL/GenBank/DDBJ databases">
        <authorList>
            <person name="McClelland M."/>
            <person name="Jain A."/>
            <person name="Saraogi P."/>
            <person name="Mendelson R."/>
            <person name="Westerman R."/>
            <person name="SanMiguel P."/>
            <person name="Csonka L."/>
        </authorList>
    </citation>
    <scope>NUCLEOTIDE SEQUENCE [LARGE SCALE GENOMIC DNA]</scope>
    <source>
        <strain evidence="8 9">R-53146</strain>
    </source>
</reference>
<dbReference type="PANTHER" id="PTHR43133">
    <property type="entry name" value="RNA POLYMERASE ECF-TYPE SIGMA FACTO"/>
    <property type="match status" value="1"/>
</dbReference>
<dbReference type="SUPFAM" id="SSF88946">
    <property type="entry name" value="Sigma2 domain of RNA polymerase sigma factors"/>
    <property type="match status" value="1"/>
</dbReference>
<evidence type="ECO:0000256" key="3">
    <source>
        <dbReference type="ARBA" id="ARBA00023082"/>
    </source>
</evidence>
<accession>A0A0X3AND8</accession>
<organism evidence="8 9">
    <name type="scientific">Apibacter mensalis</name>
    <dbReference type="NCBI Taxonomy" id="1586267"/>
    <lineage>
        <taxon>Bacteria</taxon>
        <taxon>Pseudomonadati</taxon>
        <taxon>Bacteroidota</taxon>
        <taxon>Flavobacteriia</taxon>
        <taxon>Flavobacteriales</taxon>
        <taxon>Weeksellaceae</taxon>
        <taxon>Apibacter</taxon>
    </lineage>
</organism>
<dbReference type="EMBL" id="FCOR01000009">
    <property type="protein sequence ID" value="CVK16659.1"/>
    <property type="molecule type" value="Genomic_DNA"/>
</dbReference>
<dbReference type="InterPro" id="IPR036388">
    <property type="entry name" value="WH-like_DNA-bd_sf"/>
</dbReference>
<keyword evidence="5" id="KW-0804">Transcription</keyword>
<dbReference type="SUPFAM" id="SSF88659">
    <property type="entry name" value="Sigma3 and sigma4 domains of RNA polymerase sigma factors"/>
    <property type="match status" value="1"/>
</dbReference>
<dbReference type="InterPro" id="IPR039425">
    <property type="entry name" value="RNA_pol_sigma-70-like"/>
</dbReference>
<sequence>MLQTYKDQELLNKYKETLDSEYFGILYSRYIPLLYGLCLKYLKDEYKAQDAVMQIFENLHTKILNFNVDNFKSWLYKVSKNHCLQQLRAVNKEIKVDFNLDIMESEDVLHLLDEKDDNKKYLILEECISKLPEPQKVSIVLFFFNEKSYMDICDATQYSLKSVKSYIQNGKRNLKLCLEKKLK</sequence>
<dbReference type="InterPro" id="IPR014284">
    <property type="entry name" value="RNA_pol_sigma-70_dom"/>
</dbReference>
<evidence type="ECO:0000256" key="1">
    <source>
        <dbReference type="ARBA" id="ARBA00010641"/>
    </source>
</evidence>
<feature type="domain" description="RNA polymerase sigma factor 70 region 4 type 2" evidence="7">
    <location>
        <begin position="122"/>
        <end position="174"/>
    </location>
</feature>
<dbReference type="NCBIfam" id="TIGR02937">
    <property type="entry name" value="sigma70-ECF"/>
    <property type="match status" value="1"/>
</dbReference>
<dbReference type="Gene3D" id="1.10.10.10">
    <property type="entry name" value="Winged helix-like DNA-binding domain superfamily/Winged helix DNA-binding domain"/>
    <property type="match status" value="1"/>
</dbReference>
<gene>
    <name evidence="8" type="ORF">Ga0061079_10949</name>
</gene>
<name>A0A0X3AND8_9FLAO</name>
<dbReference type="Pfam" id="PF08281">
    <property type="entry name" value="Sigma70_r4_2"/>
    <property type="match status" value="1"/>
</dbReference>
<evidence type="ECO:0000313" key="8">
    <source>
        <dbReference type="EMBL" id="CVK16659.1"/>
    </source>
</evidence>
<dbReference type="InterPro" id="IPR013324">
    <property type="entry name" value="RNA_pol_sigma_r3/r4-like"/>
</dbReference>
<evidence type="ECO:0000256" key="2">
    <source>
        <dbReference type="ARBA" id="ARBA00023015"/>
    </source>
</evidence>
<keyword evidence="9" id="KW-1185">Reference proteome</keyword>